<gene>
    <name evidence="2" type="ORF">T440DRAFT_469852</name>
</gene>
<name>A0A6A7B0G0_9PLEO</name>
<feature type="region of interest" description="Disordered" evidence="1">
    <location>
        <begin position="1"/>
        <end position="80"/>
    </location>
</feature>
<reference evidence="2" key="1">
    <citation type="submission" date="2020-01" db="EMBL/GenBank/DDBJ databases">
        <authorList>
            <consortium name="DOE Joint Genome Institute"/>
            <person name="Haridas S."/>
            <person name="Albert R."/>
            <person name="Binder M."/>
            <person name="Bloem J."/>
            <person name="Labutti K."/>
            <person name="Salamov A."/>
            <person name="Andreopoulos B."/>
            <person name="Baker S.E."/>
            <person name="Barry K."/>
            <person name="Bills G."/>
            <person name="Bluhm B.H."/>
            <person name="Cannon C."/>
            <person name="Castanera R."/>
            <person name="Culley D.E."/>
            <person name="Daum C."/>
            <person name="Ezra D."/>
            <person name="Gonzalez J.B."/>
            <person name="Henrissat B."/>
            <person name="Kuo A."/>
            <person name="Liang C."/>
            <person name="Lipzen A."/>
            <person name="Lutzoni F."/>
            <person name="Magnuson J."/>
            <person name="Mondo S."/>
            <person name="Nolan M."/>
            <person name="Ohm R."/>
            <person name="Pangilinan J."/>
            <person name="Park H.-J."/>
            <person name="Ramirez L."/>
            <person name="Alfaro M."/>
            <person name="Sun H."/>
            <person name="Tritt A."/>
            <person name="Yoshinaga Y."/>
            <person name="Zwiers L.-H."/>
            <person name="Turgeon B.G."/>
            <person name="Goodwin S.B."/>
            <person name="Spatafora J.W."/>
            <person name="Crous P.W."/>
            <person name="Grigoriev I.V."/>
        </authorList>
    </citation>
    <scope>NUCLEOTIDE SEQUENCE</scope>
    <source>
        <strain evidence="2">IPT5</strain>
    </source>
</reference>
<dbReference type="EMBL" id="MU006315">
    <property type="protein sequence ID" value="KAF2848783.1"/>
    <property type="molecule type" value="Genomic_DNA"/>
</dbReference>
<organism evidence="2 3">
    <name type="scientific">Plenodomus tracheiphilus IPT5</name>
    <dbReference type="NCBI Taxonomy" id="1408161"/>
    <lineage>
        <taxon>Eukaryota</taxon>
        <taxon>Fungi</taxon>
        <taxon>Dikarya</taxon>
        <taxon>Ascomycota</taxon>
        <taxon>Pezizomycotina</taxon>
        <taxon>Dothideomycetes</taxon>
        <taxon>Pleosporomycetidae</taxon>
        <taxon>Pleosporales</taxon>
        <taxon>Pleosporineae</taxon>
        <taxon>Leptosphaeriaceae</taxon>
        <taxon>Plenodomus</taxon>
    </lineage>
</organism>
<protein>
    <submittedName>
        <fullName evidence="2">Uncharacterized protein</fullName>
    </submittedName>
</protein>
<feature type="compositionally biased region" description="Low complexity" evidence="1">
    <location>
        <begin position="38"/>
        <end position="56"/>
    </location>
</feature>
<evidence type="ECO:0000313" key="3">
    <source>
        <dbReference type="Proteomes" id="UP000799423"/>
    </source>
</evidence>
<proteinExistence type="predicted"/>
<evidence type="ECO:0000313" key="2">
    <source>
        <dbReference type="EMBL" id="KAF2848783.1"/>
    </source>
</evidence>
<evidence type="ECO:0000256" key="1">
    <source>
        <dbReference type="SAM" id="MobiDB-lite"/>
    </source>
</evidence>
<sequence length="80" mass="8173">MPVHAAEETAGGSITDQVAKDSKDSNASSAKLHDVDTGASSGGNAHAAAHKANPGPVKADNLPTPESKEDLKKRAEELNK</sequence>
<feature type="compositionally biased region" description="Basic and acidic residues" evidence="1">
    <location>
        <begin position="66"/>
        <end position="80"/>
    </location>
</feature>
<keyword evidence="3" id="KW-1185">Reference proteome</keyword>
<dbReference type="Proteomes" id="UP000799423">
    <property type="component" value="Unassembled WGS sequence"/>
</dbReference>
<accession>A0A6A7B0G0</accession>
<dbReference type="AlphaFoldDB" id="A0A6A7B0G0"/>